<keyword evidence="1" id="KW-0472">Membrane</keyword>
<evidence type="ECO:0000313" key="3">
    <source>
        <dbReference type="Proteomes" id="UP001369086"/>
    </source>
</evidence>
<dbReference type="PANTHER" id="PTHR34928">
    <property type="entry name" value="TRANSMEMBRANE PROTEIN 217"/>
    <property type="match status" value="1"/>
</dbReference>
<feature type="transmembrane region" description="Helical" evidence="1">
    <location>
        <begin position="65"/>
        <end position="88"/>
    </location>
</feature>
<feature type="transmembrane region" description="Helical" evidence="1">
    <location>
        <begin position="95"/>
        <end position="120"/>
    </location>
</feature>
<gene>
    <name evidence="2" type="ORF">HHUSO_G31749</name>
</gene>
<evidence type="ECO:0000256" key="1">
    <source>
        <dbReference type="SAM" id="Phobius"/>
    </source>
</evidence>
<organism evidence="2 3">
    <name type="scientific">Huso huso</name>
    <name type="common">Beluga</name>
    <name type="synonym">Acipenser huso</name>
    <dbReference type="NCBI Taxonomy" id="61971"/>
    <lineage>
        <taxon>Eukaryota</taxon>
        <taxon>Metazoa</taxon>
        <taxon>Chordata</taxon>
        <taxon>Craniata</taxon>
        <taxon>Vertebrata</taxon>
        <taxon>Euteleostomi</taxon>
        <taxon>Actinopterygii</taxon>
        <taxon>Chondrostei</taxon>
        <taxon>Acipenseriformes</taxon>
        <taxon>Acipenseridae</taxon>
        <taxon>Huso</taxon>
    </lineage>
</organism>
<protein>
    <submittedName>
        <fullName evidence="2">Transmembrane protein 217</fullName>
    </submittedName>
</protein>
<dbReference type="PANTHER" id="PTHR34928:SF3">
    <property type="entry name" value="TRANSMEMBRANE PROTEIN 217B-RELATED"/>
    <property type="match status" value="1"/>
</dbReference>
<keyword evidence="3" id="KW-1185">Reference proteome</keyword>
<reference evidence="2 3" key="1">
    <citation type="submission" date="2021-05" db="EMBL/GenBank/DDBJ databases">
        <authorList>
            <person name="Zahm M."/>
            <person name="Klopp C."/>
            <person name="Cabau C."/>
            <person name="Kuhl H."/>
            <person name="Suciu R."/>
            <person name="Ciorpac M."/>
            <person name="Holostenco D."/>
            <person name="Gessner J."/>
            <person name="Wuertz S."/>
            <person name="Hohne C."/>
            <person name="Stock M."/>
            <person name="Gislard M."/>
            <person name="Lluch J."/>
            <person name="Milhes M."/>
            <person name="Lampietro C."/>
            <person name="Lopez Roques C."/>
            <person name="Donnadieu C."/>
            <person name="Du K."/>
            <person name="Schartl M."/>
            <person name="Guiguen Y."/>
        </authorList>
    </citation>
    <scope>NUCLEOTIDE SEQUENCE [LARGE SCALE GENOMIC DNA]</scope>
    <source>
        <strain evidence="2">Hh-F2</strain>
        <tissue evidence="2">Blood</tissue>
    </source>
</reference>
<comment type="caution">
    <text evidence="2">The sequence shown here is derived from an EMBL/GenBank/DDBJ whole genome shotgun (WGS) entry which is preliminary data.</text>
</comment>
<name>A0ABR0YC80_HUSHU</name>
<keyword evidence="1 2" id="KW-0812">Transmembrane</keyword>
<dbReference type="EMBL" id="JAHFZB010000037">
    <property type="protein sequence ID" value="KAK6470103.1"/>
    <property type="molecule type" value="Genomic_DNA"/>
</dbReference>
<dbReference type="Pfam" id="PF15049">
    <property type="entry name" value="DUF4534"/>
    <property type="match status" value="1"/>
</dbReference>
<dbReference type="InterPro" id="IPR027862">
    <property type="entry name" value="DUF4534"/>
</dbReference>
<proteinExistence type="predicted"/>
<dbReference type="Proteomes" id="UP001369086">
    <property type="component" value="Unassembled WGS sequence"/>
</dbReference>
<accession>A0ABR0YC80</accession>
<evidence type="ECO:0000313" key="2">
    <source>
        <dbReference type="EMBL" id="KAK6470103.1"/>
    </source>
</evidence>
<sequence length="212" mass="22938">MRNLFAEGLCGVPPRTGASVCGLYTLVVCSMQVVFETGHMREVYNRANSSLSSPPLPPDSIVYPLYYTLLATNGLTLALALAMLLCLYRGRCWGLILFAAWLLLYAPLSIIIMVLIEVQLKLSALSLRSLEWFGLGCRLVGDAFWLVFVVTHAIELYQRAAKAGGEARGGASGGRMLLVGPWGVDGGQEAGGEGDMPKVPPKLKFKVFDRAV</sequence>
<keyword evidence="1" id="KW-1133">Transmembrane helix</keyword>
<feature type="transmembrane region" description="Helical" evidence="1">
    <location>
        <begin position="132"/>
        <end position="154"/>
    </location>
</feature>